<dbReference type="Pfam" id="PF21691">
    <property type="entry name" value="LDL"/>
    <property type="match status" value="1"/>
</dbReference>
<keyword evidence="1" id="KW-0732">Signal</keyword>
<gene>
    <name evidence="2" type="ORF">EMPG_11924</name>
</gene>
<dbReference type="InterPro" id="IPR048508">
    <property type="entry name" value="LDL"/>
</dbReference>
<evidence type="ECO:0000313" key="2">
    <source>
        <dbReference type="EMBL" id="KLJ13141.1"/>
    </source>
</evidence>
<dbReference type="AlphaFoldDB" id="A0A0H1BVQ5"/>
<evidence type="ECO:0000313" key="3">
    <source>
        <dbReference type="Proteomes" id="UP000053573"/>
    </source>
</evidence>
<protein>
    <submittedName>
        <fullName evidence="2">Uncharacterized protein</fullName>
    </submittedName>
</protein>
<name>A0A0H1BVQ5_9EURO</name>
<dbReference type="Proteomes" id="UP000053573">
    <property type="component" value="Unassembled WGS sequence"/>
</dbReference>
<comment type="caution">
    <text evidence="2">The sequence shown here is derived from an EMBL/GenBank/DDBJ whole genome shotgun (WGS) entry which is preliminary data.</text>
</comment>
<feature type="signal peptide" evidence="1">
    <location>
        <begin position="1"/>
        <end position="20"/>
    </location>
</feature>
<dbReference type="EMBL" id="LDEV01000475">
    <property type="protein sequence ID" value="KLJ13141.1"/>
    <property type="molecule type" value="Genomic_DNA"/>
</dbReference>
<organism evidence="2 3">
    <name type="scientific">Blastomyces silverae</name>
    <dbReference type="NCBI Taxonomy" id="2060906"/>
    <lineage>
        <taxon>Eukaryota</taxon>
        <taxon>Fungi</taxon>
        <taxon>Dikarya</taxon>
        <taxon>Ascomycota</taxon>
        <taxon>Pezizomycotina</taxon>
        <taxon>Eurotiomycetes</taxon>
        <taxon>Eurotiomycetidae</taxon>
        <taxon>Onygenales</taxon>
        <taxon>Ajellomycetaceae</taxon>
        <taxon>Blastomyces</taxon>
    </lineage>
</organism>
<dbReference type="OrthoDB" id="3479711at2759"/>
<reference evidence="3" key="1">
    <citation type="journal article" date="2015" name="PLoS Genet.">
        <title>The dynamic genome and transcriptome of the human fungal pathogen Blastomyces and close relative Emmonsia.</title>
        <authorList>
            <person name="Munoz J.F."/>
            <person name="Gauthier G.M."/>
            <person name="Desjardins C.A."/>
            <person name="Gallo J.E."/>
            <person name="Holder J."/>
            <person name="Sullivan T.D."/>
            <person name="Marty A.J."/>
            <person name="Carmen J.C."/>
            <person name="Chen Z."/>
            <person name="Ding L."/>
            <person name="Gujja S."/>
            <person name="Magrini V."/>
            <person name="Misas E."/>
            <person name="Mitreva M."/>
            <person name="Priest M."/>
            <person name="Saif S."/>
            <person name="Whiston E.A."/>
            <person name="Young S."/>
            <person name="Zeng Q."/>
            <person name="Goldman W.E."/>
            <person name="Mardis E.R."/>
            <person name="Taylor J.W."/>
            <person name="McEwen J.G."/>
            <person name="Clay O.K."/>
            <person name="Klein B.S."/>
            <person name="Cuomo C.A."/>
        </authorList>
    </citation>
    <scope>NUCLEOTIDE SEQUENCE [LARGE SCALE GENOMIC DNA]</scope>
    <source>
        <strain evidence="3">UAMH 139</strain>
    </source>
</reference>
<accession>A0A0H1BVQ5</accession>
<feature type="chain" id="PRO_5005199530" evidence="1">
    <location>
        <begin position="21"/>
        <end position="115"/>
    </location>
</feature>
<proteinExistence type="predicted"/>
<keyword evidence="3" id="KW-1185">Reference proteome</keyword>
<sequence length="115" mass="12656">MRFSVPAFIALLSFGSNALAAECYNRAGGYPCATVNAVQNALASYCANFYNLPCKPFTAYTALGPAVWIAHVGPFKDEFECYYAGHEILQQCYGVKDGGSWTSNRKSINVNYCKW</sequence>
<evidence type="ECO:0000256" key="1">
    <source>
        <dbReference type="SAM" id="SignalP"/>
    </source>
</evidence>